<dbReference type="OrthoDB" id="5522733at2"/>
<dbReference type="SUPFAM" id="SSF52172">
    <property type="entry name" value="CheY-like"/>
    <property type="match status" value="1"/>
</dbReference>
<dbReference type="InterPro" id="IPR001789">
    <property type="entry name" value="Sig_transdc_resp-reg_receiver"/>
</dbReference>
<reference evidence="3 4" key="1">
    <citation type="submission" date="2019-08" db="EMBL/GenBank/DDBJ databases">
        <title>Bradymonadales sp. TMQ2.</title>
        <authorList>
            <person name="Liang Q."/>
        </authorList>
    </citation>
    <scope>NUCLEOTIDE SEQUENCE [LARGE SCALE GENOMIC DNA]</scope>
    <source>
        <strain evidence="3 4">TMQ2</strain>
    </source>
</reference>
<gene>
    <name evidence="3" type="ORF">FRC96_21030</name>
</gene>
<dbReference type="GO" id="GO:0000160">
    <property type="term" value="P:phosphorelay signal transduction system"/>
    <property type="evidence" value="ECO:0007669"/>
    <property type="project" value="InterPro"/>
</dbReference>
<proteinExistence type="predicted"/>
<name>A0A5C6WXG4_9DELT</name>
<feature type="domain" description="Response regulatory" evidence="2">
    <location>
        <begin position="6"/>
        <end position="123"/>
    </location>
</feature>
<keyword evidence="1" id="KW-0597">Phosphoprotein</keyword>
<accession>A0A5C6WXG4</accession>
<comment type="caution">
    <text evidence="3">The sequence shown here is derived from an EMBL/GenBank/DDBJ whole genome shotgun (WGS) entry which is preliminary data.</text>
</comment>
<evidence type="ECO:0000259" key="2">
    <source>
        <dbReference type="PROSITE" id="PS50110"/>
    </source>
</evidence>
<dbReference type="PROSITE" id="PS50110">
    <property type="entry name" value="RESPONSE_REGULATORY"/>
    <property type="match status" value="1"/>
</dbReference>
<protein>
    <submittedName>
        <fullName evidence="3">Response regulator transcription factor</fullName>
    </submittedName>
</protein>
<dbReference type="AlphaFoldDB" id="A0A5C6WXG4"/>
<organism evidence="3 4">
    <name type="scientific">Lujinxingia vulgaris</name>
    <dbReference type="NCBI Taxonomy" id="2600176"/>
    <lineage>
        <taxon>Bacteria</taxon>
        <taxon>Deltaproteobacteria</taxon>
        <taxon>Bradymonadales</taxon>
        <taxon>Lujinxingiaceae</taxon>
        <taxon>Lujinxingia</taxon>
    </lineage>
</organism>
<evidence type="ECO:0000256" key="1">
    <source>
        <dbReference type="PROSITE-ProRule" id="PRU00169"/>
    </source>
</evidence>
<dbReference type="RefSeq" id="WP_146977519.1">
    <property type="nucleotide sequence ID" value="NZ_VOSL01000147.1"/>
</dbReference>
<dbReference type="Gene3D" id="3.40.50.2300">
    <property type="match status" value="1"/>
</dbReference>
<dbReference type="EMBL" id="VOSL01000147">
    <property type="protein sequence ID" value="TXD31648.1"/>
    <property type="molecule type" value="Genomic_DNA"/>
</dbReference>
<evidence type="ECO:0000313" key="4">
    <source>
        <dbReference type="Proteomes" id="UP000321046"/>
    </source>
</evidence>
<dbReference type="Proteomes" id="UP000321046">
    <property type="component" value="Unassembled WGS sequence"/>
</dbReference>
<dbReference type="InterPro" id="IPR011006">
    <property type="entry name" value="CheY-like_superfamily"/>
</dbReference>
<evidence type="ECO:0000313" key="3">
    <source>
        <dbReference type="EMBL" id="TXD31648.1"/>
    </source>
</evidence>
<dbReference type="Pfam" id="PF00072">
    <property type="entry name" value="Response_reg"/>
    <property type="match status" value="1"/>
</dbReference>
<feature type="modified residue" description="4-aspartylphosphate" evidence="1">
    <location>
        <position position="56"/>
    </location>
</feature>
<sequence>MESRRKVMILDENILDVMEVEQSLQGGGGYEVVHLATPNGALSKIEYERPEILLIDVAMNRLNIDDLLGTLRASVDYDEMVIVAYSDMDADRLQQFCVDNEINGYFCKSMDVTQIGDFLDKFYEY</sequence>